<protein>
    <recommendedName>
        <fullName evidence="1">Integrase catalytic domain-containing protein</fullName>
    </recommendedName>
</protein>
<dbReference type="GO" id="GO:0015074">
    <property type="term" value="P:DNA integration"/>
    <property type="evidence" value="ECO:0007669"/>
    <property type="project" value="InterPro"/>
</dbReference>
<dbReference type="InterPro" id="IPR001584">
    <property type="entry name" value="Integrase_cat-core"/>
</dbReference>
<dbReference type="AlphaFoldDB" id="A0AAF0UYS9"/>
<dbReference type="SUPFAM" id="SSF53098">
    <property type="entry name" value="Ribonuclease H-like"/>
    <property type="match status" value="1"/>
</dbReference>
<feature type="domain" description="Integrase catalytic" evidence="1">
    <location>
        <begin position="19"/>
        <end position="104"/>
    </location>
</feature>
<dbReference type="EMBL" id="CP133622">
    <property type="protein sequence ID" value="WMV55255.1"/>
    <property type="molecule type" value="Genomic_DNA"/>
</dbReference>
<evidence type="ECO:0000259" key="1">
    <source>
        <dbReference type="PROSITE" id="PS50994"/>
    </source>
</evidence>
<dbReference type="PANTHER" id="PTHR35046:SF18">
    <property type="entry name" value="RNA-DIRECTED DNA POLYMERASE"/>
    <property type="match status" value="1"/>
</dbReference>
<dbReference type="PROSITE" id="PS50994">
    <property type="entry name" value="INTEGRASE"/>
    <property type="match status" value="1"/>
</dbReference>
<dbReference type="InterPro" id="IPR036397">
    <property type="entry name" value="RNaseH_sf"/>
</dbReference>
<dbReference type="PANTHER" id="PTHR35046">
    <property type="entry name" value="ZINC KNUCKLE (CCHC-TYPE) FAMILY PROTEIN"/>
    <property type="match status" value="1"/>
</dbReference>
<reference evidence="2" key="1">
    <citation type="submission" date="2023-08" db="EMBL/GenBank/DDBJ databases">
        <title>A de novo genome assembly of Solanum verrucosum Schlechtendal, a Mexican diploid species geographically isolated from the other diploid A-genome species in potato relatives.</title>
        <authorList>
            <person name="Hosaka K."/>
        </authorList>
    </citation>
    <scope>NUCLEOTIDE SEQUENCE</scope>
    <source>
        <tissue evidence="2">Young leaves</tissue>
    </source>
</reference>
<evidence type="ECO:0000313" key="3">
    <source>
        <dbReference type="Proteomes" id="UP001234989"/>
    </source>
</evidence>
<evidence type="ECO:0000313" key="2">
    <source>
        <dbReference type="EMBL" id="WMV55255.1"/>
    </source>
</evidence>
<dbReference type="InterPro" id="IPR012337">
    <property type="entry name" value="RNaseH-like_sf"/>
</dbReference>
<name>A0AAF0UYS9_SOLVR</name>
<dbReference type="GO" id="GO:0003676">
    <property type="term" value="F:nucleic acid binding"/>
    <property type="evidence" value="ECO:0007669"/>
    <property type="project" value="InterPro"/>
</dbReference>
<accession>A0AAF0UYS9</accession>
<organism evidence="2 3">
    <name type="scientific">Solanum verrucosum</name>
    <dbReference type="NCBI Taxonomy" id="315347"/>
    <lineage>
        <taxon>Eukaryota</taxon>
        <taxon>Viridiplantae</taxon>
        <taxon>Streptophyta</taxon>
        <taxon>Embryophyta</taxon>
        <taxon>Tracheophyta</taxon>
        <taxon>Spermatophyta</taxon>
        <taxon>Magnoliopsida</taxon>
        <taxon>eudicotyledons</taxon>
        <taxon>Gunneridae</taxon>
        <taxon>Pentapetalae</taxon>
        <taxon>asterids</taxon>
        <taxon>lamiids</taxon>
        <taxon>Solanales</taxon>
        <taxon>Solanaceae</taxon>
        <taxon>Solanoideae</taxon>
        <taxon>Solaneae</taxon>
        <taxon>Solanum</taxon>
    </lineage>
</organism>
<keyword evidence="3" id="KW-1185">Reference proteome</keyword>
<gene>
    <name evidence="2" type="ORF">MTR67_048640</name>
</gene>
<proteinExistence type="predicted"/>
<dbReference type="Gene3D" id="3.30.420.10">
    <property type="entry name" value="Ribonuclease H-like superfamily/Ribonuclease H"/>
    <property type="match status" value="1"/>
</dbReference>
<sequence>MGCIVGLPHTRFQHESIWVIVDRMTKSAHFIPIKVSYLAEDYAKLYLRKMVRLHGVPLSIISDRGTQFNSQFQKSFQKGLDTYVKLSMTFHPQIDGQAERTIQG</sequence>
<dbReference type="Proteomes" id="UP001234989">
    <property type="component" value="Chromosome 11"/>
</dbReference>